<dbReference type="KEGG" id="mpp:MICPUCDRAFT_55439"/>
<feature type="transmembrane region" description="Helical" evidence="2">
    <location>
        <begin position="55"/>
        <end position="75"/>
    </location>
</feature>
<evidence type="ECO:0000256" key="1">
    <source>
        <dbReference type="SAM" id="MobiDB-lite"/>
    </source>
</evidence>
<gene>
    <name evidence="3" type="ORF">MICPUCDRAFT_55439</name>
</gene>
<dbReference type="Proteomes" id="UP000001876">
    <property type="component" value="Unassembled WGS sequence"/>
</dbReference>
<feature type="region of interest" description="Disordered" evidence="1">
    <location>
        <begin position="247"/>
        <end position="317"/>
    </location>
</feature>
<dbReference type="RefSeq" id="XP_003056045.1">
    <property type="nucleotide sequence ID" value="XM_003055999.1"/>
</dbReference>
<dbReference type="EMBL" id="GG663736">
    <property type="protein sequence ID" value="EEH59421.1"/>
    <property type="molecule type" value="Genomic_DNA"/>
</dbReference>
<feature type="region of interest" description="Disordered" evidence="1">
    <location>
        <begin position="1"/>
        <end position="30"/>
    </location>
</feature>
<dbReference type="GeneID" id="9681526"/>
<reference evidence="3 4" key="1">
    <citation type="journal article" date="2009" name="Science">
        <title>Green evolution and dynamic adaptations revealed by genomes of the marine picoeukaryotes Micromonas.</title>
        <authorList>
            <person name="Worden A.Z."/>
            <person name="Lee J.H."/>
            <person name="Mock T."/>
            <person name="Rouze P."/>
            <person name="Simmons M.P."/>
            <person name="Aerts A.L."/>
            <person name="Allen A.E."/>
            <person name="Cuvelier M.L."/>
            <person name="Derelle E."/>
            <person name="Everett M.V."/>
            <person name="Foulon E."/>
            <person name="Grimwood J."/>
            <person name="Gundlach H."/>
            <person name="Henrissat B."/>
            <person name="Napoli C."/>
            <person name="McDonald S.M."/>
            <person name="Parker M.S."/>
            <person name="Rombauts S."/>
            <person name="Salamov A."/>
            <person name="Von Dassow P."/>
            <person name="Badger J.H."/>
            <person name="Coutinho P.M."/>
            <person name="Demir E."/>
            <person name="Dubchak I."/>
            <person name="Gentemann C."/>
            <person name="Eikrem W."/>
            <person name="Gready J.E."/>
            <person name="John U."/>
            <person name="Lanier W."/>
            <person name="Lindquist E.A."/>
            <person name="Lucas S."/>
            <person name="Mayer K.F."/>
            <person name="Moreau H."/>
            <person name="Not F."/>
            <person name="Otillar R."/>
            <person name="Panaud O."/>
            <person name="Pangilinan J."/>
            <person name="Paulsen I."/>
            <person name="Piegu B."/>
            <person name="Poliakov A."/>
            <person name="Robbens S."/>
            <person name="Schmutz J."/>
            <person name="Toulza E."/>
            <person name="Wyss T."/>
            <person name="Zelensky A."/>
            <person name="Zhou K."/>
            <person name="Armbrust E.V."/>
            <person name="Bhattacharya D."/>
            <person name="Goodenough U.W."/>
            <person name="Van de Peer Y."/>
            <person name="Grigoriev I.V."/>
        </authorList>
    </citation>
    <scope>NUCLEOTIDE SEQUENCE [LARGE SCALE GENOMIC DNA]</scope>
    <source>
        <strain evidence="3 4">CCMP1545</strain>
    </source>
</reference>
<keyword evidence="2" id="KW-1133">Transmembrane helix</keyword>
<keyword evidence="4" id="KW-1185">Reference proteome</keyword>
<organism evidence="4">
    <name type="scientific">Micromonas pusilla (strain CCMP1545)</name>
    <name type="common">Picoplanktonic green alga</name>
    <dbReference type="NCBI Taxonomy" id="564608"/>
    <lineage>
        <taxon>Eukaryota</taxon>
        <taxon>Viridiplantae</taxon>
        <taxon>Chlorophyta</taxon>
        <taxon>Mamiellophyceae</taxon>
        <taxon>Mamiellales</taxon>
        <taxon>Mamiellaceae</taxon>
        <taxon>Micromonas</taxon>
    </lineage>
</organism>
<sequence length="330" mass="37347">MPRGGGLATPPPGTSCSARPRRASSPTAGQIIARKRQWREHVIASASGAHVIGQYVGVSCAGGSLLCVFTGWHNFHNSAPWILSWLPLGTLAALMFLTNLVAIALHASNRRFYERHWEIACETLNFVGSAARNMAVHRANHLWISMRPLTLAASVVCMRFEQRRQLKFFIFRMCLDSLWELSKKWQFRAGGELAFADWELTLRYFAMKVFAGCSLHAWLERRDLKRFLLIHYETDMAMLMELRAAETLETSPEPETPPRPGSDVRGGRRRGSPGGDASPTHARGRSVNNDQNWEDNSPRRSPRRGEGGDRWLRQRVRTWLSESSLPPHYD</sequence>
<evidence type="ECO:0000313" key="3">
    <source>
        <dbReference type="EMBL" id="EEH59421.1"/>
    </source>
</evidence>
<feature type="compositionally biased region" description="Basic and acidic residues" evidence="1">
    <location>
        <begin position="303"/>
        <end position="312"/>
    </location>
</feature>
<evidence type="ECO:0000256" key="2">
    <source>
        <dbReference type="SAM" id="Phobius"/>
    </source>
</evidence>
<dbReference type="AlphaFoldDB" id="C1MKS3"/>
<feature type="transmembrane region" description="Helical" evidence="2">
    <location>
        <begin position="81"/>
        <end position="105"/>
    </location>
</feature>
<feature type="compositionally biased region" description="Polar residues" evidence="1">
    <location>
        <begin position="286"/>
        <end position="295"/>
    </location>
</feature>
<accession>C1MKS3</accession>
<protein>
    <submittedName>
        <fullName evidence="3">Predicted protein</fullName>
    </submittedName>
</protein>
<name>C1MKS3_MICPC</name>
<proteinExistence type="predicted"/>
<evidence type="ECO:0000313" key="4">
    <source>
        <dbReference type="Proteomes" id="UP000001876"/>
    </source>
</evidence>
<keyword evidence="2" id="KW-0472">Membrane</keyword>
<keyword evidence="2" id="KW-0812">Transmembrane</keyword>